<accession>A0AAV5V6B8</accession>
<evidence type="ECO:0000313" key="2">
    <source>
        <dbReference type="Proteomes" id="UP001432322"/>
    </source>
</evidence>
<keyword evidence="2" id="KW-1185">Reference proteome</keyword>
<proteinExistence type="predicted"/>
<protein>
    <submittedName>
        <fullName evidence="1">Uncharacterized protein</fullName>
    </submittedName>
</protein>
<reference evidence="1" key="1">
    <citation type="submission" date="2023-10" db="EMBL/GenBank/DDBJ databases">
        <title>Genome assembly of Pristionchus species.</title>
        <authorList>
            <person name="Yoshida K."/>
            <person name="Sommer R.J."/>
        </authorList>
    </citation>
    <scope>NUCLEOTIDE SEQUENCE</scope>
    <source>
        <strain evidence="1">RS5133</strain>
    </source>
</reference>
<evidence type="ECO:0000313" key="1">
    <source>
        <dbReference type="EMBL" id="GMT13827.1"/>
    </source>
</evidence>
<comment type="caution">
    <text evidence="1">The sequence shown here is derived from an EMBL/GenBank/DDBJ whole genome shotgun (WGS) entry which is preliminary data.</text>
</comment>
<sequence>EHANICMKQLEVFEATEVDNLIVNLELYRSIKEATYRVRFNDTSEVVPYFKKHFSYTWKFFETRIKSMIKEEEKMSNETRAYGEKMQSLFLEAV</sequence>
<feature type="non-terminal residue" evidence="1">
    <location>
        <position position="94"/>
    </location>
</feature>
<name>A0AAV5V6B8_9BILA</name>
<dbReference type="EMBL" id="BTSY01000002">
    <property type="protein sequence ID" value="GMT13827.1"/>
    <property type="molecule type" value="Genomic_DNA"/>
</dbReference>
<feature type="non-terminal residue" evidence="1">
    <location>
        <position position="1"/>
    </location>
</feature>
<organism evidence="1 2">
    <name type="scientific">Pristionchus fissidentatus</name>
    <dbReference type="NCBI Taxonomy" id="1538716"/>
    <lineage>
        <taxon>Eukaryota</taxon>
        <taxon>Metazoa</taxon>
        <taxon>Ecdysozoa</taxon>
        <taxon>Nematoda</taxon>
        <taxon>Chromadorea</taxon>
        <taxon>Rhabditida</taxon>
        <taxon>Rhabditina</taxon>
        <taxon>Diplogasteromorpha</taxon>
        <taxon>Diplogasteroidea</taxon>
        <taxon>Neodiplogasteridae</taxon>
        <taxon>Pristionchus</taxon>
    </lineage>
</organism>
<dbReference type="AlphaFoldDB" id="A0AAV5V6B8"/>
<dbReference type="Proteomes" id="UP001432322">
    <property type="component" value="Unassembled WGS sequence"/>
</dbReference>
<gene>
    <name evidence="1" type="ORF">PFISCL1PPCAC_5124</name>
</gene>